<feature type="transmembrane region" description="Helical" evidence="9">
    <location>
        <begin position="141"/>
        <end position="159"/>
    </location>
</feature>
<organism evidence="10 11">
    <name type="scientific">Ferruginivarius sediminum</name>
    <dbReference type="NCBI Taxonomy" id="2661937"/>
    <lineage>
        <taxon>Bacteria</taxon>
        <taxon>Pseudomonadati</taxon>
        <taxon>Pseudomonadota</taxon>
        <taxon>Alphaproteobacteria</taxon>
        <taxon>Rhodospirillales</taxon>
        <taxon>Rhodospirillaceae</taxon>
        <taxon>Ferruginivarius</taxon>
    </lineage>
</organism>
<dbReference type="GO" id="GO:0030001">
    <property type="term" value="P:metal ion transport"/>
    <property type="evidence" value="ECO:0007669"/>
    <property type="project" value="UniProtKB-ARBA"/>
</dbReference>
<feature type="transmembrane region" description="Helical" evidence="9">
    <location>
        <begin position="279"/>
        <end position="302"/>
    </location>
</feature>
<feature type="transmembrane region" description="Helical" evidence="9">
    <location>
        <begin position="456"/>
        <end position="476"/>
    </location>
</feature>
<feature type="transmembrane region" description="Helical" evidence="9">
    <location>
        <begin position="21"/>
        <end position="43"/>
    </location>
</feature>
<feature type="transmembrane region" description="Helical" evidence="9">
    <location>
        <begin position="191"/>
        <end position="219"/>
    </location>
</feature>
<dbReference type="PANTHER" id="PTHR32024:SF2">
    <property type="entry name" value="TRK SYSTEM POTASSIUM UPTAKE PROTEIN TRKG-RELATED"/>
    <property type="match status" value="1"/>
</dbReference>
<evidence type="ECO:0000256" key="2">
    <source>
        <dbReference type="ARBA" id="ARBA00009137"/>
    </source>
</evidence>
<gene>
    <name evidence="10" type="ORF">DRB17_13715</name>
</gene>
<keyword evidence="6 9" id="KW-1133">Transmembrane helix</keyword>
<keyword evidence="4" id="KW-1003">Cell membrane</keyword>
<comment type="caution">
    <text evidence="10">The sequence shown here is derived from an EMBL/GenBank/DDBJ whole genome shotgun (WGS) entry which is preliminary data.</text>
</comment>
<evidence type="ECO:0000256" key="9">
    <source>
        <dbReference type="SAM" id="Phobius"/>
    </source>
</evidence>
<evidence type="ECO:0000256" key="8">
    <source>
        <dbReference type="ARBA" id="ARBA00023136"/>
    </source>
</evidence>
<dbReference type="InterPro" id="IPR003445">
    <property type="entry name" value="Cat_transpt"/>
</dbReference>
<keyword evidence="11" id="KW-1185">Reference proteome</keyword>
<evidence type="ECO:0000313" key="11">
    <source>
        <dbReference type="Proteomes" id="UP000253941"/>
    </source>
</evidence>
<keyword evidence="8 9" id="KW-0472">Membrane</keyword>
<evidence type="ECO:0000256" key="6">
    <source>
        <dbReference type="ARBA" id="ARBA00022989"/>
    </source>
</evidence>
<keyword evidence="5 9" id="KW-0812">Transmembrane</keyword>
<dbReference type="RefSeq" id="WP_114582785.1">
    <property type="nucleotide sequence ID" value="NZ_QPMH01000013.1"/>
</dbReference>
<reference evidence="10 11" key="1">
    <citation type="submission" date="2018-07" db="EMBL/GenBank/DDBJ databases">
        <title>Venubactetium sediminum gen. nov., sp. nov., isolated from a marine solar saltern.</title>
        <authorList>
            <person name="Wang S."/>
        </authorList>
    </citation>
    <scope>NUCLEOTIDE SEQUENCE [LARGE SCALE GENOMIC DNA]</scope>
    <source>
        <strain evidence="10 11">WD2A32</strain>
    </source>
</reference>
<feature type="transmembrane region" description="Helical" evidence="9">
    <location>
        <begin position="239"/>
        <end position="259"/>
    </location>
</feature>
<accession>A0A369T7M2</accession>
<protein>
    <submittedName>
        <fullName evidence="10">TrkH family potassium uptake protein</fullName>
    </submittedName>
</protein>
<dbReference type="Proteomes" id="UP000253941">
    <property type="component" value="Unassembled WGS sequence"/>
</dbReference>
<sequence>MATPGSRILIRAARPAVVAKYLAELWLPLAGALAVPLVVTLAIGETGFAWRAAVVLAVIAALAVPAARHRAPTELAWNEALAVIALVFLTASLALAWPLTGFGLAPVDAVFEAVSAITTTGLTTVGDASAYGDGFLFARAWVQWYAGYLIVVVGLALVFPPGAASKRFAQSGIGHSDIVGGTKAHARRTAVVYIALTAAALLATLAAGVAPFEALLHVFTAVSTAGFSSHPESIAALPWAGQAVLVVAGLLGAVSFALYHRLTTRHWRQAWRDTELLTLLSCCLLFSVVLVLVLGISGQASWSDAALRGPLLAISAQSTTGFEPIAPATLDPGSKLVLSASMLVGGDIGSTAGGIKIIRLLVILGLLRLAMLRTALPPHAYADLRITGRRLEPEALQRALAVILMFLLTAGASWLVFLLAGVPAIDALFEVVSALGTVGLSAGISAPDLAPGLKLLLCLDMVAGRVEIIALLVLLYPPTWIGRGR</sequence>
<evidence type="ECO:0000256" key="5">
    <source>
        <dbReference type="ARBA" id="ARBA00022692"/>
    </source>
</evidence>
<feature type="transmembrane region" description="Helical" evidence="9">
    <location>
        <begin position="348"/>
        <end position="367"/>
    </location>
</feature>
<dbReference type="AlphaFoldDB" id="A0A369T7M2"/>
<evidence type="ECO:0000256" key="3">
    <source>
        <dbReference type="ARBA" id="ARBA00022448"/>
    </source>
</evidence>
<feature type="transmembrane region" description="Helical" evidence="9">
    <location>
        <begin position="80"/>
        <end position="99"/>
    </location>
</feature>
<name>A0A369T7M2_9PROT</name>
<comment type="similarity">
    <text evidence="2">Belongs to the TrkH potassium transport family.</text>
</comment>
<keyword evidence="7" id="KW-0406">Ion transport</keyword>
<comment type="subcellular location">
    <subcellularLocation>
        <location evidence="1">Cell membrane</location>
        <topology evidence="1">Multi-pass membrane protein</topology>
    </subcellularLocation>
</comment>
<evidence type="ECO:0000256" key="1">
    <source>
        <dbReference type="ARBA" id="ARBA00004651"/>
    </source>
</evidence>
<dbReference type="GO" id="GO:0005886">
    <property type="term" value="C:plasma membrane"/>
    <property type="evidence" value="ECO:0007669"/>
    <property type="project" value="UniProtKB-SubCell"/>
</dbReference>
<dbReference type="PANTHER" id="PTHR32024">
    <property type="entry name" value="TRK SYSTEM POTASSIUM UPTAKE PROTEIN TRKG-RELATED"/>
    <property type="match status" value="1"/>
</dbReference>
<proteinExistence type="inferred from homology"/>
<feature type="transmembrane region" description="Helical" evidence="9">
    <location>
        <begin position="399"/>
        <end position="421"/>
    </location>
</feature>
<keyword evidence="3" id="KW-0813">Transport</keyword>
<evidence type="ECO:0000256" key="7">
    <source>
        <dbReference type="ARBA" id="ARBA00023065"/>
    </source>
</evidence>
<evidence type="ECO:0000256" key="4">
    <source>
        <dbReference type="ARBA" id="ARBA00022475"/>
    </source>
</evidence>
<feature type="transmembrane region" description="Helical" evidence="9">
    <location>
        <begin position="49"/>
        <end position="68"/>
    </location>
</feature>
<dbReference type="GO" id="GO:0008324">
    <property type="term" value="F:monoatomic cation transmembrane transporter activity"/>
    <property type="evidence" value="ECO:0007669"/>
    <property type="project" value="InterPro"/>
</dbReference>
<evidence type="ECO:0000313" key="10">
    <source>
        <dbReference type="EMBL" id="RDD61323.1"/>
    </source>
</evidence>
<dbReference type="Pfam" id="PF02386">
    <property type="entry name" value="TrkH"/>
    <property type="match status" value="1"/>
</dbReference>
<dbReference type="EMBL" id="QPMH01000013">
    <property type="protein sequence ID" value="RDD61323.1"/>
    <property type="molecule type" value="Genomic_DNA"/>
</dbReference>